<sequence length="509" mass="52983">VIVSPVLAGLAVAIGVPILLFYVYGVVPVSLCRAGCGEGTKFEFDEEEDNGSRNHDAASVDAVSRIGATSIGEVSLSVASGSHLGVSSQHSAYGVANPSTTALAGSITGHRLEVQADVSTSETASAVTCVSEKSGNTLNDTASTKALAGSILSYKQQAESSAFSEDGASERVRFDNTVSFVIDSKKDSCDFLYSIPSDQVNLDEEGWESAASITKSSPFLCATRFQDTAADKASLGSGRSFRSSERSFRDDFDSTSVSSAHKRINFGKLIPKLSSSQHRNLSVDSATGSYNIPENVSLEQELEREEETMATAVATSHSTVRNATPSATHQHKAPSGSLNPSPEFTLRHGSVTAKPSTVTITSSSSSSSSSSSANSTSSSASSSCSSNEAINRAILIEKPTLVKTFNATTHTEVAQNRTNESKPLDMLAPLSTSSASDSSSQDQPLPHSAAPPKSRTHILRTLFFSLPNTAEASTAPTEATVECGHATGSRTKTVSAPLSSPLSPSSSSS</sequence>
<dbReference type="STRING" id="7168.A0A182N9T1"/>
<feature type="compositionally biased region" description="Basic and acidic residues" evidence="1">
    <location>
        <begin position="242"/>
        <end position="252"/>
    </location>
</feature>
<evidence type="ECO:0000256" key="1">
    <source>
        <dbReference type="SAM" id="MobiDB-lite"/>
    </source>
</evidence>
<feature type="region of interest" description="Disordered" evidence="1">
    <location>
        <begin position="234"/>
        <end position="254"/>
    </location>
</feature>
<accession>A0A182N9T1</accession>
<evidence type="ECO:0000256" key="2">
    <source>
        <dbReference type="SAM" id="Phobius"/>
    </source>
</evidence>
<keyword evidence="4" id="KW-1185">Reference proteome</keyword>
<feature type="compositionally biased region" description="Low complexity" evidence="1">
    <location>
        <begin position="495"/>
        <end position="509"/>
    </location>
</feature>
<dbReference type="VEuPathDB" id="VectorBase:ADIR004407"/>
<organism evidence="3 4">
    <name type="scientific">Anopheles dirus</name>
    <dbReference type="NCBI Taxonomy" id="7168"/>
    <lineage>
        <taxon>Eukaryota</taxon>
        <taxon>Metazoa</taxon>
        <taxon>Ecdysozoa</taxon>
        <taxon>Arthropoda</taxon>
        <taxon>Hexapoda</taxon>
        <taxon>Insecta</taxon>
        <taxon>Pterygota</taxon>
        <taxon>Neoptera</taxon>
        <taxon>Endopterygota</taxon>
        <taxon>Diptera</taxon>
        <taxon>Nematocera</taxon>
        <taxon>Culicoidea</taxon>
        <taxon>Culicidae</taxon>
        <taxon>Anophelinae</taxon>
        <taxon>Anopheles</taxon>
    </lineage>
</organism>
<name>A0A182N9T1_9DIPT</name>
<feature type="transmembrane region" description="Helical" evidence="2">
    <location>
        <begin position="7"/>
        <end position="27"/>
    </location>
</feature>
<dbReference type="EnsemblMetazoa" id="ADIR004407-RA">
    <property type="protein sequence ID" value="ADIR004407-PA"/>
    <property type="gene ID" value="ADIR004407"/>
</dbReference>
<proteinExistence type="predicted"/>
<keyword evidence="2" id="KW-0472">Membrane</keyword>
<feature type="compositionally biased region" description="Low complexity" evidence="1">
    <location>
        <begin position="471"/>
        <end position="482"/>
    </location>
</feature>
<keyword evidence="2" id="KW-1133">Transmembrane helix</keyword>
<feature type="region of interest" description="Disordered" evidence="1">
    <location>
        <begin position="280"/>
        <end position="386"/>
    </location>
</feature>
<evidence type="ECO:0000313" key="4">
    <source>
        <dbReference type="Proteomes" id="UP000075884"/>
    </source>
</evidence>
<reference evidence="3" key="2">
    <citation type="submission" date="2020-05" db="UniProtKB">
        <authorList>
            <consortium name="EnsemblMetazoa"/>
        </authorList>
    </citation>
    <scope>IDENTIFICATION</scope>
    <source>
        <strain evidence="3">WRAIR2</strain>
    </source>
</reference>
<feature type="compositionally biased region" description="Polar residues" evidence="1">
    <location>
        <begin position="280"/>
        <end position="294"/>
    </location>
</feature>
<feature type="compositionally biased region" description="Low complexity" evidence="1">
    <location>
        <begin position="361"/>
        <end position="386"/>
    </location>
</feature>
<evidence type="ECO:0008006" key="5">
    <source>
        <dbReference type="Google" id="ProtNLM"/>
    </source>
</evidence>
<feature type="region of interest" description="Disordered" evidence="1">
    <location>
        <begin position="412"/>
        <end position="454"/>
    </location>
</feature>
<feature type="compositionally biased region" description="Low complexity" evidence="1">
    <location>
        <begin position="427"/>
        <end position="448"/>
    </location>
</feature>
<dbReference type="Proteomes" id="UP000075884">
    <property type="component" value="Unassembled WGS sequence"/>
</dbReference>
<dbReference type="AlphaFoldDB" id="A0A182N9T1"/>
<protein>
    <recommendedName>
        <fullName evidence="5">E3 ubiquitin-protein ligase RNF19A</fullName>
    </recommendedName>
</protein>
<feature type="region of interest" description="Disordered" evidence="1">
    <location>
        <begin position="471"/>
        <end position="509"/>
    </location>
</feature>
<keyword evidence="2" id="KW-0812">Transmembrane</keyword>
<evidence type="ECO:0000313" key="3">
    <source>
        <dbReference type="EnsemblMetazoa" id="ADIR004407-PA"/>
    </source>
</evidence>
<feature type="compositionally biased region" description="Polar residues" evidence="1">
    <location>
        <begin position="313"/>
        <end position="328"/>
    </location>
</feature>
<reference evidence="4" key="1">
    <citation type="submission" date="2013-03" db="EMBL/GenBank/DDBJ databases">
        <title>The Genome Sequence of Anopheles dirus WRAIR2.</title>
        <authorList>
            <consortium name="The Broad Institute Genomics Platform"/>
            <person name="Neafsey D.E."/>
            <person name="Walton C."/>
            <person name="Walker B."/>
            <person name="Young S.K."/>
            <person name="Zeng Q."/>
            <person name="Gargeya S."/>
            <person name="Fitzgerald M."/>
            <person name="Haas B."/>
            <person name="Abouelleil A."/>
            <person name="Allen A.W."/>
            <person name="Alvarado L."/>
            <person name="Arachchi H.M."/>
            <person name="Berlin A.M."/>
            <person name="Chapman S.B."/>
            <person name="Gainer-Dewar J."/>
            <person name="Goldberg J."/>
            <person name="Griggs A."/>
            <person name="Gujja S."/>
            <person name="Hansen M."/>
            <person name="Howarth C."/>
            <person name="Imamovic A."/>
            <person name="Ireland A."/>
            <person name="Larimer J."/>
            <person name="McCowan C."/>
            <person name="Murphy C."/>
            <person name="Pearson M."/>
            <person name="Poon T.W."/>
            <person name="Priest M."/>
            <person name="Roberts A."/>
            <person name="Saif S."/>
            <person name="Shea T."/>
            <person name="Sisk P."/>
            <person name="Sykes S."/>
            <person name="Wortman J."/>
            <person name="Nusbaum C."/>
            <person name="Birren B."/>
        </authorList>
    </citation>
    <scope>NUCLEOTIDE SEQUENCE [LARGE SCALE GENOMIC DNA]</scope>
    <source>
        <strain evidence="4">WRAIR2</strain>
    </source>
</reference>